<name>A0A542DL70_AMYCI</name>
<dbReference type="EMBL" id="VFML01000001">
    <property type="protein sequence ID" value="TQJ03837.1"/>
    <property type="molecule type" value="Genomic_DNA"/>
</dbReference>
<dbReference type="InterPro" id="IPR025331">
    <property type="entry name" value="TNT"/>
</dbReference>
<organism evidence="2 3">
    <name type="scientific">Amycolatopsis cihanbeyliensis</name>
    <dbReference type="NCBI Taxonomy" id="1128664"/>
    <lineage>
        <taxon>Bacteria</taxon>
        <taxon>Bacillati</taxon>
        <taxon>Actinomycetota</taxon>
        <taxon>Actinomycetes</taxon>
        <taxon>Pseudonocardiales</taxon>
        <taxon>Pseudonocardiaceae</taxon>
        <taxon>Amycolatopsis</taxon>
    </lineage>
</organism>
<dbReference type="OrthoDB" id="275232at2"/>
<comment type="caution">
    <text evidence="2">The sequence shown here is derived from an EMBL/GenBank/DDBJ whole genome shotgun (WGS) entry which is preliminary data.</text>
</comment>
<gene>
    <name evidence="2" type="ORF">FB471_3606</name>
</gene>
<accession>A0A542DL70</accession>
<dbReference type="Proteomes" id="UP000320876">
    <property type="component" value="Unassembled WGS sequence"/>
</dbReference>
<evidence type="ECO:0000313" key="2">
    <source>
        <dbReference type="EMBL" id="TQJ03837.1"/>
    </source>
</evidence>
<protein>
    <submittedName>
        <fullName evidence="2">Uncharacterized protein DUF4237</fullName>
    </submittedName>
</protein>
<sequence>MRYRVEVADRPDALYAVWNGRVFRAQRSTADGTVLLVPLPGEEETPEGFDTEWNGHPAKVVPEGETGSTFSIHTLCLFDDEIYRILPQSTDGELTLKWTGQDERVAAELGLVDFTTKTSDPESITALWQERHDLGPADARPGDARADPSALLRAIGRTLVHEMPEGWQRVGAQFRQVGDYAELEVRAVAEDMTVSLSAPPELGQLFARLRAAMYDPATGTWLQGTFTLDAASNFDFDYETDTEPNWRLTPEGRPGARSYDAELEYFPRERKNVPQWLAAKAGLPLEVTFRQARVVDGHNPGEQPVVNRPPVPAEEARAVLGYLYRAPIVLTRPATGPDLFAPNGPADVPDAFHTDGVWIWPAAVPHYLRKYGVPPDPELLDHIRAQNHRTPYVPERVRTTAEAEILGQPHPPQQAADLIEYDQFGRIERGAEPKDLRASEVLSLLRTRLAEHGIPDTAYRIGTPAEGAWCLRRTDQGWEVARHAEGGPTEPLLEAQYFPEIEPAARALLGSLLLYPGRGAVPADQEAAEPAAQAPDWPILPMRGEPPLTFFRAKRMVVLPAGTRVLRFGNEGGNLVHAESTRFPETSLGQQREFERGTYLLRRPLRVLTGVTLPWAGLPGGAIAYLLPRALGQHLETGAIERDPGHQGDRR</sequence>
<dbReference type="RefSeq" id="WP_141999601.1">
    <property type="nucleotide sequence ID" value="NZ_VFML01000001.1"/>
</dbReference>
<dbReference type="Pfam" id="PF14021">
    <property type="entry name" value="TNT"/>
    <property type="match status" value="1"/>
</dbReference>
<proteinExistence type="predicted"/>
<dbReference type="GO" id="GO:0050135">
    <property type="term" value="F:NADP+ nucleosidase activity"/>
    <property type="evidence" value="ECO:0007669"/>
    <property type="project" value="InterPro"/>
</dbReference>
<dbReference type="AlphaFoldDB" id="A0A542DL70"/>
<evidence type="ECO:0000259" key="1">
    <source>
        <dbReference type="Pfam" id="PF14021"/>
    </source>
</evidence>
<dbReference type="SUPFAM" id="SSF160424">
    <property type="entry name" value="BH3703-like"/>
    <property type="match status" value="1"/>
</dbReference>
<dbReference type="InterPro" id="IPR036170">
    <property type="entry name" value="YezG-like_sf"/>
</dbReference>
<reference evidence="2 3" key="1">
    <citation type="submission" date="2019-06" db="EMBL/GenBank/DDBJ databases">
        <title>Sequencing the genomes of 1000 actinobacteria strains.</title>
        <authorList>
            <person name="Klenk H.-P."/>
        </authorList>
    </citation>
    <scope>NUCLEOTIDE SEQUENCE [LARGE SCALE GENOMIC DNA]</scope>
    <source>
        <strain evidence="2 3">DSM 45679</strain>
    </source>
</reference>
<feature type="domain" description="TNT" evidence="1">
    <location>
        <begin position="559"/>
        <end position="642"/>
    </location>
</feature>
<keyword evidence="3" id="KW-1185">Reference proteome</keyword>
<evidence type="ECO:0000313" key="3">
    <source>
        <dbReference type="Proteomes" id="UP000320876"/>
    </source>
</evidence>